<accession>A0A9N7Z050</accession>
<dbReference type="PANTHER" id="PTHR16592:SF2">
    <property type="entry name" value="ASTROTACTIN-2"/>
    <property type="match status" value="1"/>
</dbReference>
<dbReference type="Pfam" id="PF18577">
    <property type="entry name" value="ASTN_2_hairpin"/>
    <property type="match status" value="1"/>
</dbReference>
<dbReference type="InterPro" id="IPR003961">
    <property type="entry name" value="FN3_dom"/>
</dbReference>
<gene>
    <name evidence="5" type="ORF">PLEPLA_LOCUS34070</name>
</gene>
<dbReference type="InterPro" id="IPR026995">
    <property type="entry name" value="Astrotactin"/>
</dbReference>
<evidence type="ECO:0000313" key="5">
    <source>
        <dbReference type="EMBL" id="CAB1446342.1"/>
    </source>
</evidence>
<evidence type="ECO:0000313" key="6">
    <source>
        <dbReference type="Proteomes" id="UP001153269"/>
    </source>
</evidence>
<evidence type="ECO:0000259" key="2">
    <source>
        <dbReference type="Pfam" id="PF18411"/>
    </source>
</evidence>
<proteinExistence type="predicted"/>
<sequence>AVRHLILYTRNTNEGRAAQGRNEDSSENEKVREEAVWKSREAWRSEKNRGGNKISRRDEGEGRRDHNGEKRNRHTDGTSTDEQRGRRILVVAQVEDGSAHGPVNTVQHQRKTQANSLKRGREREEGRKVTSVCRLSVGSGGLSADSLTEEAPREVLSLMDDLFSGLGSACVVAGKRTGDHPHSVLYSVVFKCLEPDSLYKFTIYAVDSRGSHSESSFVSVRTSCPMVDDSRAEEIADKVYNLYNGYTSGKEQQMAYNTLMEVSAPLLYRVQHHYNSHYEKFGDFVWRSEDELGPRKANLILRRVEKISHYCRSLLRSTHIQSRTDTMAYVYCRSEEGRAASTVWQGSLHESRSNCMEKLISVQRNTYSSTKLR</sequence>
<organism evidence="5 6">
    <name type="scientific">Pleuronectes platessa</name>
    <name type="common">European plaice</name>
    <dbReference type="NCBI Taxonomy" id="8262"/>
    <lineage>
        <taxon>Eukaryota</taxon>
        <taxon>Metazoa</taxon>
        <taxon>Chordata</taxon>
        <taxon>Craniata</taxon>
        <taxon>Vertebrata</taxon>
        <taxon>Euteleostomi</taxon>
        <taxon>Actinopterygii</taxon>
        <taxon>Neopterygii</taxon>
        <taxon>Teleostei</taxon>
        <taxon>Neoteleostei</taxon>
        <taxon>Acanthomorphata</taxon>
        <taxon>Carangaria</taxon>
        <taxon>Pleuronectiformes</taxon>
        <taxon>Pleuronectoidei</taxon>
        <taxon>Pleuronectidae</taxon>
        <taxon>Pleuronectes</taxon>
    </lineage>
</organism>
<feature type="domain" description="Astrotactin-2 C-terminal beta-hairpin" evidence="3">
    <location>
        <begin position="320"/>
        <end position="366"/>
    </location>
</feature>
<dbReference type="InterPro" id="IPR040510">
    <property type="entry name" value="ASTN_2_hairpin"/>
</dbReference>
<evidence type="ECO:0008006" key="7">
    <source>
        <dbReference type="Google" id="ProtNLM"/>
    </source>
</evidence>
<dbReference type="InterPro" id="IPR040685">
    <property type="entry name" value="Annexin-like"/>
</dbReference>
<dbReference type="Proteomes" id="UP001153269">
    <property type="component" value="Unassembled WGS sequence"/>
</dbReference>
<dbReference type="GO" id="GO:0016020">
    <property type="term" value="C:membrane"/>
    <property type="evidence" value="ECO:0007669"/>
    <property type="project" value="TreeGrafter"/>
</dbReference>
<evidence type="ECO:0000256" key="1">
    <source>
        <dbReference type="SAM" id="MobiDB-lite"/>
    </source>
</evidence>
<dbReference type="Pfam" id="PF18411">
    <property type="entry name" value="Annexin_2"/>
    <property type="match status" value="1"/>
</dbReference>
<dbReference type="AlphaFoldDB" id="A0A9N7Z050"/>
<feature type="compositionally biased region" description="Basic and acidic residues" evidence="1">
    <location>
        <begin position="119"/>
        <end position="128"/>
    </location>
</feature>
<feature type="domain" description="Annexin-like" evidence="2">
    <location>
        <begin position="224"/>
        <end position="316"/>
    </location>
</feature>
<comment type="caution">
    <text evidence="5">The sequence shown here is derived from an EMBL/GenBank/DDBJ whole genome shotgun (WGS) entry which is preliminary data.</text>
</comment>
<feature type="non-terminal residue" evidence="5">
    <location>
        <position position="373"/>
    </location>
</feature>
<dbReference type="PANTHER" id="PTHR16592">
    <property type="entry name" value="ASTROTACTIN-1-LIKE"/>
    <property type="match status" value="1"/>
</dbReference>
<evidence type="ECO:0000259" key="3">
    <source>
        <dbReference type="Pfam" id="PF18577"/>
    </source>
</evidence>
<keyword evidence="6" id="KW-1185">Reference proteome</keyword>
<dbReference type="InterPro" id="IPR045574">
    <property type="entry name" value="ASTN1_2_Fn3"/>
</dbReference>
<name>A0A9N7Z050_PLEPL</name>
<dbReference type="GO" id="GO:0005768">
    <property type="term" value="C:endosome"/>
    <property type="evidence" value="ECO:0007669"/>
    <property type="project" value="TreeGrafter"/>
</dbReference>
<evidence type="ECO:0000259" key="4">
    <source>
        <dbReference type="Pfam" id="PF19743"/>
    </source>
</evidence>
<reference evidence="5" key="1">
    <citation type="submission" date="2020-03" db="EMBL/GenBank/DDBJ databases">
        <authorList>
            <person name="Weist P."/>
        </authorList>
    </citation>
    <scope>NUCLEOTIDE SEQUENCE</scope>
</reference>
<feature type="compositionally biased region" description="Polar residues" evidence="1">
    <location>
        <begin position="104"/>
        <end position="116"/>
    </location>
</feature>
<feature type="compositionally biased region" description="Basic and acidic residues" evidence="1">
    <location>
        <begin position="21"/>
        <end position="85"/>
    </location>
</feature>
<dbReference type="Pfam" id="PF19743">
    <property type="entry name" value="ASTN1_2_fn3"/>
    <property type="match status" value="1"/>
</dbReference>
<dbReference type="EMBL" id="CADEAL010003913">
    <property type="protein sequence ID" value="CAB1446342.1"/>
    <property type="molecule type" value="Genomic_DNA"/>
</dbReference>
<dbReference type="CDD" id="cd00063">
    <property type="entry name" value="FN3"/>
    <property type="match status" value="1"/>
</dbReference>
<dbReference type="GO" id="GO:0007158">
    <property type="term" value="P:neuron cell-cell adhesion"/>
    <property type="evidence" value="ECO:0007669"/>
    <property type="project" value="TreeGrafter"/>
</dbReference>
<dbReference type="GO" id="GO:0001764">
    <property type="term" value="P:neuron migration"/>
    <property type="evidence" value="ECO:0007669"/>
    <property type="project" value="InterPro"/>
</dbReference>
<feature type="domain" description="Astrotactin-1/2 Fn3" evidence="4">
    <location>
        <begin position="153"/>
        <end position="222"/>
    </location>
</feature>
<feature type="region of interest" description="Disordered" evidence="1">
    <location>
        <begin position="1"/>
        <end position="130"/>
    </location>
</feature>
<protein>
    <recommendedName>
        <fullName evidence="7">Astrotactin 2</fullName>
    </recommendedName>
</protein>